<evidence type="ECO:0008006" key="4">
    <source>
        <dbReference type="Google" id="ProtNLM"/>
    </source>
</evidence>
<evidence type="ECO:0000313" key="2">
    <source>
        <dbReference type="EMBL" id="GAA1655687.1"/>
    </source>
</evidence>
<evidence type="ECO:0000313" key="3">
    <source>
        <dbReference type="Proteomes" id="UP001500618"/>
    </source>
</evidence>
<keyword evidence="1" id="KW-1133">Transmembrane helix</keyword>
<accession>A0ABP4RMZ8</accession>
<reference evidence="3" key="1">
    <citation type="journal article" date="2019" name="Int. J. Syst. Evol. Microbiol.">
        <title>The Global Catalogue of Microorganisms (GCM) 10K type strain sequencing project: providing services to taxonomists for standard genome sequencing and annotation.</title>
        <authorList>
            <consortium name="The Broad Institute Genomics Platform"/>
            <consortium name="The Broad Institute Genome Sequencing Center for Infectious Disease"/>
            <person name="Wu L."/>
            <person name="Ma J."/>
        </authorList>
    </citation>
    <scope>NUCLEOTIDE SEQUENCE [LARGE SCALE GENOMIC DNA]</scope>
    <source>
        <strain evidence="3">JCM 14718</strain>
    </source>
</reference>
<evidence type="ECO:0000256" key="1">
    <source>
        <dbReference type="SAM" id="Phobius"/>
    </source>
</evidence>
<protein>
    <recommendedName>
        <fullName evidence="4">DUF3040 domain-containing protein</fullName>
    </recommendedName>
</protein>
<organism evidence="2 3">
    <name type="scientific">Fodinicola feengrottensis</name>
    <dbReference type="NCBI Taxonomy" id="435914"/>
    <lineage>
        <taxon>Bacteria</taxon>
        <taxon>Bacillati</taxon>
        <taxon>Actinomycetota</taxon>
        <taxon>Actinomycetes</taxon>
        <taxon>Mycobacteriales</taxon>
        <taxon>Fodinicola</taxon>
    </lineage>
</organism>
<feature type="transmembrane region" description="Helical" evidence="1">
    <location>
        <begin position="47"/>
        <end position="67"/>
    </location>
</feature>
<keyword evidence="1" id="KW-0812">Transmembrane</keyword>
<dbReference type="EMBL" id="BAAANY010000001">
    <property type="protein sequence ID" value="GAA1655687.1"/>
    <property type="molecule type" value="Genomic_DNA"/>
</dbReference>
<proteinExistence type="predicted"/>
<keyword evidence="1" id="KW-0472">Membrane</keyword>
<keyword evidence="3" id="KW-1185">Reference proteome</keyword>
<name>A0ABP4RMZ8_9ACTN</name>
<dbReference type="Proteomes" id="UP001500618">
    <property type="component" value="Unassembled WGS sequence"/>
</dbReference>
<sequence>MDGTGIEQSAEAFFDLYGDEFDDRVAEVVDELLADRIADRNTQFRPLSVLPLIALVVIAVAGVSVLLQRTPLAVAAVWLAAAVICGCVTRFAFRRRGSF</sequence>
<gene>
    <name evidence="2" type="ORF">GCM10009765_01100</name>
</gene>
<dbReference type="RefSeq" id="WP_344306108.1">
    <property type="nucleotide sequence ID" value="NZ_BAAANY010000001.1"/>
</dbReference>
<comment type="caution">
    <text evidence="2">The sequence shown here is derived from an EMBL/GenBank/DDBJ whole genome shotgun (WGS) entry which is preliminary data.</text>
</comment>
<feature type="transmembrane region" description="Helical" evidence="1">
    <location>
        <begin position="73"/>
        <end position="93"/>
    </location>
</feature>